<accession>A0A9X1Y952</accession>
<evidence type="ECO:0000313" key="1">
    <source>
        <dbReference type="EMBL" id="MCK8786159.1"/>
    </source>
</evidence>
<comment type="caution">
    <text evidence="1">The sequence shown here is derived from an EMBL/GenBank/DDBJ whole genome shotgun (WGS) entry which is preliminary data.</text>
</comment>
<name>A0A9X1Y952_9PROT</name>
<protein>
    <submittedName>
        <fullName evidence="1">Uncharacterized protein</fullName>
    </submittedName>
</protein>
<reference evidence="1" key="1">
    <citation type="submission" date="2022-04" db="EMBL/GenBank/DDBJ databases">
        <title>Roseomonas acroporae sp. nov., isolated from coral Acropora digitifera.</title>
        <authorList>
            <person name="Sun H."/>
        </authorList>
    </citation>
    <scope>NUCLEOTIDE SEQUENCE</scope>
    <source>
        <strain evidence="1">NAR14</strain>
    </source>
</reference>
<sequence length="84" mass="8867">MPEGPTNELDALLDALERCQAARREAVAGAGVDAEAATAAQRDLWDRLTAIVDARVVAALRAAGVARRVGAEEEDRRTAHGTDD</sequence>
<organism evidence="1 2">
    <name type="scientific">Roseomonas acroporae</name>
    <dbReference type="NCBI Taxonomy" id="2937791"/>
    <lineage>
        <taxon>Bacteria</taxon>
        <taxon>Pseudomonadati</taxon>
        <taxon>Pseudomonadota</taxon>
        <taxon>Alphaproteobacteria</taxon>
        <taxon>Acetobacterales</taxon>
        <taxon>Roseomonadaceae</taxon>
        <taxon>Roseomonas</taxon>
    </lineage>
</organism>
<dbReference type="EMBL" id="JALPRX010000076">
    <property type="protein sequence ID" value="MCK8786159.1"/>
    <property type="molecule type" value="Genomic_DNA"/>
</dbReference>
<gene>
    <name evidence="1" type="ORF">M0638_17425</name>
</gene>
<dbReference type="Proteomes" id="UP001139516">
    <property type="component" value="Unassembled WGS sequence"/>
</dbReference>
<dbReference type="AlphaFoldDB" id="A0A9X1Y952"/>
<dbReference type="RefSeq" id="WP_248668275.1">
    <property type="nucleotide sequence ID" value="NZ_JALPRX010000076.1"/>
</dbReference>
<keyword evidence="2" id="KW-1185">Reference proteome</keyword>
<proteinExistence type="predicted"/>
<evidence type="ECO:0000313" key="2">
    <source>
        <dbReference type="Proteomes" id="UP001139516"/>
    </source>
</evidence>